<gene>
    <name evidence="2" type="ORF">SAMN06265350_101267</name>
</gene>
<dbReference type="InterPro" id="IPR039448">
    <property type="entry name" value="Beta_helix"/>
</dbReference>
<protein>
    <submittedName>
        <fullName evidence="2">Right handed beta helix region</fullName>
    </submittedName>
</protein>
<dbReference type="SUPFAM" id="SSF51126">
    <property type="entry name" value="Pectin lyase-like"/>
    <property type="match status" value="1"/>
</dbReference>
<keyword evidence="3" id="KW-1185">Reference proteome</keyword>
<dbReference type="RefSeq" id="WP_142600806.1">
    <property type="nucleotide sequence ID" value="NZ_FXSZ01000001.1"/>
</dbReference>
<dbReference type="InterPro" id="IPR012334">
    <property type="entry name" value="Pectin_lyas_fold"/>
</dbReference>
<organism evidence="2 3">
    <name type="scientific">Solitalea koreensis</name>
    <dbReference type="NCBI Taxonomy" id="543615"/>
    <lineage>
        <taxon>Bacteria</taxon>
        <taxon>Pseudomonadati</taxon>
        <taxon>Bacteroidota</taxon>
        <taxon>Sphingobacteriia</taxon>
        <taxon>Sphingobacteriales</taxon>
        <taxon>Sphingobacteriaceae</taxon>
        <taxon>Solitalea</taxon>
    </lineage>
</organism>
<dbReference type="EMBL" id="FXSZ01000001">
    <property type="protein sequence ID" value="SMO36018.1"/>
    <property type="molecule type" value="Genomic_DNA"/>
</dbReference>
<dbReference type="Gene3D" id="2.160.20.10">
    <property type="entry name" value="Single-stranded right-handed beta-helix, Pectin lyase-like"/>
    <property type="match status" value="1"/>
</dbReference>
<dbReference type="AlphaFoldDB" id="A0A521AMG4"/>
<dbReference type="InterPro" id="IPR011050">
    <property type="entry name" value="Pectin_lyase_fold/virulence"/>
</dbReference>
<evidence type="ECO:0000259" key="1">
    <source>
        <dbReference type="Pfam" id="PF13229"/>
    </source>
</evidence>
<sequence length="346" mass="37314">MSFLLGILLSASMVSCEKSEALLTLYNNVISIEVSKLINSNAAETSKTQTQPAGKYKKTIVSTLSALTSALNDAAPNDTVYVDDKAKINITSSLSLPRGVKLYSGRGENGAIGGLVYTTDLGLTMFKTTGSDVRVSGLRIKGPSTTTTPVTINYSNIGILVNKENVLIDNVEVFGFPYAGIKVQHTKTCHITKSYIHHNQRSGLGYGIVLDKGFALIDYNYFDYNRHAIAGGGASGTSFEAAFNTVLPHATEHSFDMHGSEGDYKGVGGTSINIHDNTFYMGKYRAITIRATPEKELIIKNNKFVHTSESAAILLFPSGTWGIKNISGNTYKIPTISIFKVGPKTM</sequence>
<dbReference type="Proteomes" id="UP000315971">
    <property type="component" value="Unassembled WGS sequence"/>
</dbReference>
<evidence type="ECO:0000313" key="2">
    <source>
        <dbReference type="EMBL" id="SMO36018.1"/>
    </source>
</evidence>
<dbReference type="Pfam" id="PF13229">
    <property type="entry name" value="Beta_helix"/>
    <property type="match status" value="1"/>
</dbReference>
<evidence type="ECO:0000313" key="3">
    <source>
        <dbReference type="Proteomes" id="UP000315971"/>
    </source>
</evidence>
<proteinExistence type="predicted"/>
<reference evidence="2 3" key="1">
    <citation type="submission" date="2017-05" db="EMBL/GenBank/DDBJ databases">
        <authorList>
            <person name="Varghese N."/>
            <person name="Submissions S."/>
        </authorList>
    </citation>
    <scope>NUCLEOTIDE SEQUENCE [LARGE SCALE GENOMIC DNA]</scope>
    <source>
        <strain evidence="2 3">DSM 21342</strain>
    </source>
</reference>
<name>A0A521AMG4_9SPHI</name>
<dbReference type="OrthoDB" id="1165066at2"/>
<feature type="domain" description="Right handed beta helix" evidence="1">
    <location>
        <begin position="123"/>
        <end position="239"/>
    </location>
</feature>
<accession>A0A521AMG4</accession>